<comment type="similarity">
    <text evidence="2">Belongs to the major facilitator superfamily. TCR/Tet family.</text>
</comment>
<evidence type="ECO:0000256" key="3">
    <source>
        <dbReference type="ARBA" id="ARBA00022448"/>
    </source>
</evidence>
<feature type="transmembrane region" description="Helical" evidence="8">
    <location>
        <begin position="287"/>
        <end position="312"/>
    </location>
</feature>
<feature type="transmembrane region" description="Helical" evidence="8">
    <location>
        <begin position="353"/>
        <end position="372"/>
    </location>
</feature>
<feature type="transmembrane region" description="Helical" evidence="8">
    <location>
        <begin position="520"/>
        <end position="539"/>
    </location>
</feature>
<proteinExistence type="inferred from homology"/>
<dbReference type="InterPro" id="IPR004638">
    <property type="entry name" value="EmrB-like"/>
</dbReference>
<dbReference type="GO" id="GO:0005886">
    <property type="term" value="C:plasma membrane"/>
    <property type="evidence" value="ECO:0007669"/>
    <property type="project" value="UniProtKB-SubCell"/>
</dbReference>
<organism evidence="10 11">
    <name type="scientific">Rhodococcus spongiicola</name>
    <dbReference type="NCBI Taxonomy" id="2487352"/>
    <lineage>
        <taxon>Bacteria</taxon>
        <taxon>Bacillati</taxon>
        <taxon>Actinomycetota</taxon>
        <taxon>Actinomycetes</taxon>
        <taxon>Mycobacteriales</taxon>
        <taxon>Nocardiaceae</taxon>
        <taxon>Rhodococcus</taxon>
    </lineage>
</organism>
<comment type="subcellular location">
    <subcellularLocation>
        <location evidence="1">Cell membrane</location>
        <topology evidence="1">Multi-pass membrane protein</topology>
    </subcellularLocation>
</comment>
<dbReference type="Gene3D" id="1.20.1250.20">
    <property type="entry name" value="MFS general substrate transporter like domains"/>
    <property type="match status" value="1"/>
</dbReference>
<feature type="transmembrane region" description="Helical" evidence="8">
    <location>
        <begin position="378"/>
        <end position="396"/>
    </location>
</feature>
<dbReference type="OrthoDB" id="7375466at2"/>
<dbReference type="Pfam" id="PF07690">
    <property type="entry name" value="MFS_1"/>
    <property type="match status" value="1"/>
</dbReference>
<dbReference type="InterPro" id="IPR011701">
    <property type="entry name" value="MFS"/>
</dbReference>
<dbReference type="InterPro" id="IPR036259">
    <property type="entry name" value="MFS_trans_sf"/>
</dbReference>
<dbReference type="RefSeq" id="WP_127945987.1">
    <property type="nucleotide sequence ID" value="NZ_RKLN01000001.1"/>
</dbReference>
<dbReference type="AlphaFoldDB" id="A0A438B6T8"/>
<feature type="transmembrane region" description="Helical" evidence="8">
    <location>
        <begin position="93"/>
        <end position="112"/>
    </location>
</feature>
<evidence type="ECO:0000313" key="10">
    <source>
        <dbReference type="EMBL" id="RVW06668.1"/>
    </source>
</evidence>
<dbReference type="EMBL" id="RKLN01000001">
    <property type="protein sequence ID" value="RVW06668.1"/>
    <property type="molecule type" value="Genomic_DNA"/>
</dbReference>
<evidence type="ECO:0000256" key="6">
    <source>
        <dbReference type="ARBA" id="ARBA00022989"/>
    </source>
</evidence>
<feature type="transmembrane region" description="Helical" evidence="8">
    <location>
        <begin position="118"/>
        <end position="142"/>
    </location>
</feature>
<dbReference type="CDD" id="cd17502">
    <property type="entry name" value="MFS_Azr1_MDR_like"/>
    <property type="match status" value="1"/>
</dbReference>
<feature type="transmembrane region" description="Helical" evidence="8">
    <location>
        <begin position="417"/>
        <end position="440"/>
    </location>
</feature>
<gene>
    <name evidence="10" type="ORF">EF834_04565</name>
</gene>
<feature type="transmembrane region" description="Helical" evidence="8">
    <location>
        <begin position="154"/>
        <end position="175"/>
    </location>
</feature>
<evidence type="ECO:0000256" key="4">
    <source>
        <dbReference type="ARBA" id="ARBA00022475"/>
    </source>
</evidence>
<feature type="transmembrane region" description="Helical" evidence="8">
    <location>
        <begin position="187"/>
        <end position="207"/>
    </location>
</feature>
<evidence type="ECO:0000259" key="9">
    <source>
        <dbReference type="PROSITE" id="PS50850"/>
    </source>
</evidence>
<dbReference type="SUPFAM" id="SSF103473">
    <property type="entry name" value="MFS general substrate transporter"/>
    <property type="match status" value="1"/>
</dbReference>
<dbReference type="PROSITE" id="PS50850">
    <property type="entry name" value="MFS"/>
    <property type="match status" value="1"/>
</dbReference>
<feature type="domain" description="Major facilitator superfamily (MFS) profile" evidence="9">
    <location>
        <begin position="28"/>
        <end position="546"/>
    </location>
</feature>
<evidence type="ECO:0000313" key="11">
    <source>
        <dbReference type="Proteomes" id="UP000284333"/>
    </source>
</evidence>
<keyword evidence="6 8" id="KW-1133">Transmembrane helix</keyword>
<feature type="transmembrane region" description="Helical" evidence="8">
    <location>
        <begin position="219"/>
        <end position="237"/>
    </location>
</feature>
<reference evidence="10 11" key="1">
    <citation type="submission" date="2018-11" db="EMBL/GenBank/DDBJ databases">
        <title>Rhodococcus spongicola sp. nov. and Rhodococcus xishaensis sp. nov. from marine sponges.</title>
        <authorList>
            <person name="Li L."/>
            <person name="Lin H.W."/>
        </authorList>
    </citation>
    <scope>NUCLEOTIDE SEQUENCE [LARGE SCALE GENOMIC DNA]</scope>
    <source>
        <strain evidence="10 11">LHW50502</strain>
    </source>
</reference>
<keyword evidence="4" id="KW-1003">Cell membrane</keyword>
<evidence type="ECO:0000256" key="1">
    <source>
        <dbReference type="ARBA" id="ARBA00004651"/>
    </source>
</evidence>
<dbReference type="PANTHER" id="PTHR23501:SF197">
    <property type="entry name" value="COMD"/>
    <property type="match status" value="1"/>
</dbReference>
<accession>A0A438B6T8</accession>
<protein>
    <submittedName>
        <fullName evidence="10">DHA2 family efflux MFS transporter permease subunit</fullName>
    </submittedName>
</protein>
<dbReference type="Gene3D" id="1.20.1720.10">
    <property type="entry name" value="Multidrug resistance protein D"/>
    <property type="match status" value="1"/>
</dbReference>
<feature type="transmembrane region" description="Helical" evidence="8">
    <location>
        <begin position="62"/>
        <end position="81"/>
    </location>
</feature>
<dbReference type="InterPro" id="IPR020846">
    <property type="entry name" value="MFS_dom"/>
</dbReference>
<keyword evidence="7 8" id="KW-0472">Membrane</keyword>
<dbReference type="Proteomes" id="UP000284333">
    <property type="component" value="Unassembled WGS sequence"/>
</dbReference>
<dbReference type="FunFam" id="1.20.1720.10:FF:000004">
    <property type="entry name" value="EmrB/QacA family drug resistance transporter"/>
    <property type="match status" value="1"/>
</dbReference>
<keyword evidence="3" id="KW-0813">Transport</keyword>
<evidence type="ECO:0000256" key="8">
    <source>
        <dbReference type="SAM" id="Phobius"/>
    </source>
</evidence>
<dbReference type="PANTHER" id="PTHR23501">
    <property type="entry name" value="MAJOR FACILITATOR SUPERFAMILY"/>
    <property type="match status" value="1"/>
</dbReference>
<comment type="caution">
    <text evidence="10">The sequence shown here is derived from an EMBL/GenBank/DDBJ whole genome shotgun (WGS) entry which is preliminary data.</text>
</comment>
<dbReference type="NCBIfam" id="TIGR00711">
    <property type="entry name" value="efflux_EmrB"/>
    <property type="match status" value="1"/>
</dbReference>
<evidence type="ECO:0000256" key="2">
    <source>
        <dbReference type="ARBA" id="ARBA00007520"/>
    </source>
</evidence>
<evidence type="ECO:0000256" key="7">
    <source>
        <dbReference type="ARBA" id="ARBA00023136"/>
    </source>
</evidence>
<keyword evidence="5 8" id="KW-0812">Transmembrane</keyword>
<evidence type="ECO:0000256" key="5">
    <source>
        <dbReference type="ARBA" id="ARBA00022692"/>
    </source>
</evidence>
<dbReference type="GO" id="GO:0022857">
    <property type="term" value="F:transmembrane transporter activity"/>
    <property type="evidence" value="ECO:0007669"/>
    <property type="project" value="InterPro"/>
</dbReference>
<keyword evidence="11" id="KW-1185">Reference proteome</keyword>
<feature type="transmembrane region" description="Helical" evidence="8">
    <location>
        <begin position="324"/>
        <end position="341"/>
    </location>
</feature>
<feature type="transmembrane region" description="Helical" evidence="8">
    <location>
        <begin position="25"/>
        <end position="50"/>
    </location>
</feature>
<name>A0A438B6T8_9NOCA</name>
<sequence length="570" mass="60531">MAQDYKDTESTVAPEQQATFTHRQILAILTGLLLGMFLAALDQTIVATAMRTIADDLNGYSLQAWVTTAYLITATIVTPLYGKLSDIYGRKSFFMAAIALFVFGSVLCTFAQSMPMLAVFRAIQGLGAGGLFSLALAIIGDIVPPRERARYQGYFMAVFGTSSVLGPVIGGLLAGQESIFGIAGWRWVFLVNAPIGLLALAVVWRVLHLPPVHRLVRIDWWGALTLTIGLVPLLVVAEQGQSWGWGSPRSLTCYAIGVVGISAFVVVEYFMGDSALFPLRFFRNQTFALGVVISFLVGAVMFGAIIIVPQYLQVVKGSSPTMSGFQMLPAVLGIAIGSILSGQLISRTGRYRIFTILGAVLTAVAAVLLHSVTADTSLPVFMVFIFVLGLGLGNLLQPLTLAIQNALPPKNMGVSTAAATFFRQIGGTMGVALFLSILFAKLTPAITTQLEDAAQSPEFRQAVAAGLQSPDPAEAGIARALATGDPSATHAAMQDTSFIEHLNATLAEPFKNGFAVAFEAIYPPIVVLAVAALVLILIWREVPLRKKSGLAENAEDTVTDDTDGAAADTV</sequence>